<feature type="non-terminal residue" evidence="3">
    <location>
        <position position="601"/>
    </location>
</feature>
<evidence type="ECO:0000313" key="4">
    <source>
        <dbReference type="Proteomes" id="UP000639643"/>
    </source>
</evidence>
<protein>
    <submittedName>
        <fullName evidence="3">Transposon I factor</fullName>
    </submittedName>
</protein>
<keyword evidence="4" id="KW-1185">Reference proteome</keyword>
<gene>
    <name evidence="3" type="ORF">CMUS01_16318</name>
</gene>
<feature type="region of interest" description="Disordered" evidence="2">
    <location>
        <begin position="1"/>
        <end position="74"/>
    </location>
</feature>
<name>A0A8H6MJH7_9PEZI</name>
<dbReference type="Proteomes" id="UP000639643">
    <property type="component" value="Unassembled WGS sequence"/>
</dbReference>
<comment type="caution">
    <text evidence="3">The sequence shown here is derived from an EMBL/GenBank/DDBJ whole genome shotgun (WGS) entry which is preliminary data.</text>
</comment>
<dbReference type="EMBL" id="WIGM01001759">
    <property type="protein sequence ID" value="KAF6789672.1"/>
    <property type="molecule type" value="Genomic_DNA"/>
</dbReference>
<accession>A0A8H6MJH7</accession>
<organism evidence="3 4">
    <name type="scientific">Colletotrichum musicola</name>
    <dbReference type="NCBI Taxonomy" id="2175873"/>
    <lineage>
        <taxon>Eukaryota</taxon>
        <taxon>Fungi</taxon>
        <taxon>Dikarya</taxon>
        <taxon>Ascomycota</taxon>
        <taxon>Pezizomycotina</taxon>
        <taxon>Sordariomycetes</taxon>
        <taxon>Hypocreomycetidae</taxon>
        <taxon>Glomerellales</taxon>
        <taxon>Glomerellaceae</taxon>
        <taxon>Colletotrichum</taxon>
        <taxon>Colletotrichum orchidearum species complex</taxon>
    </lineage>
</organism>
<feature type="coiled-coil region" evidence="1">
    <location>
        <begin position="111"/>
        <end position="170"/>
    </location>
</feature>
<proteinExistence type="predicted"/>
<feature type="compositionally biased region" description="Low complexity" evidence="2">
    <location>
        <begin position="56"/>
        <end position="67"/>
    </location>
</feature>
<dbReference type="AlphaFoldDB" id="A0A8H6MJH7"/>
<feature type="region of interest" description="Disordered" evidence="2">
    <location>
        <begin position="195"/>
        <end position="225"/>
    </location>
</feature>
<evidence type="ECO:0000313" key="3">
    <source>
        <dbReference type="EMBL" id="KAF6789672.1"/>
    </source>
</evidence>
<reference evidence="3" key="1">
    <citation type="journal article" date="2020" name="Phytopathology">
        <title>Genome Sequence Resources of Colletotrichum truncatum, C. plurivorum, C. musicola, and C. sojae: Four Species Pathogenic to Soybean (Glycine max).</title>
        <authorList>
            <person name="Rogerio F."/>
            <person name="Boufleur T.R."/>
            <person name="Ciampi-Guillardi M."/>
            <person name="Sukno S.A."/>
            <person name="Thon M.R."/>
            <person name="Massola Junior N.S."/>
            <person name="Baroncelli R."/>
        </authorList>
    </citation>
    <scope>NUCLEOTIDE SEQUENCE</scope>
    <source>
        <strain evidence="3">LFN0074</strain>
    </source>
</reference>
<dbReference type="OrthoDB" id="4847247at2759"/>
<keyword evidence="1" id="KW-0175">Coiled coil</keyword>
<feature type="compositionally biased region" description="Polar residues" evidence="2">
    <location>
        <begin position="206"/>
        <end position="225"/>
    </location>
</feature>
<evidence type="ECO:0000256" key="1">
    <source>
        <dbReference type="SAM" id="Coils"/>
    </source>
</evidence>
<dbReference type="PANTHER" id="PTHR33481">
    <property type="entry name" value="REVERSE TRANSCRIPTASE"/>
    <property type="match status" value="1"/>
</dbReference>
<sequence>MEADPNSINVAGDAADVSENDQPPRRLRKPSVKARLNQETRELSEDAIQPTEPTGSARATTTRTASATKERAKTAEEDDRALLLAMGKQMKDLHASLRVVFDAWKKSELRNRDIQDKLRQATTELKTAKEELQTIKNEVQSTNGKLEALKRQAEEESLKMSEEFEALKHQVEEESFKTNEKLEALTILASVQTSPSPSYADVARTPPNSQPSNIRTLTSGGTTPSNMTDTLYCTIDTSRVDTGEGDKPNAGTIRAAVEKEIRARDGYDKWRCRAVTIDPRNADRIRIACRDEAEHHMVKQTAEKNVAPGVRVLRDDLYPLKVDNVKRTEVLDENGEIRRGAAEAFSKENETTVAKIAWLSNRDTPKAYGSMVVYVTKASDARRLISEGFFHAGGESGTTMVFERRPRPQQCYNCQQITRHKAYQCKNPKKKSHWQEFLADDTNIWKAAKYLDANRGTSFDKIPQLTRADGSRTEDSREQAEELLATFFPPLPDRIEDEGERPQRPPVSFPEITLDEVERQLSAAKTWKATADDGLPVAVWKQTWPVVKDRVLALFRASIDEGELPQQWRHAKIIPLKKPNKNDYSIAKAWRPISLLSTLGK</sequence>
<dbReference type="PANTHER" id="PTHR33481:SF1">
    <property type="entry name" value="ENDONUCLEASE_EXONUCLEASE_PHOSPHATASE DOMAIN-CONTAINING PROTEIN-RELATED"/>
    <property type="match status" value="1"/>
</dbReference>
<evidence type="ECO:0000256" key="2">
    <source>
        <dbReference type="SAM" id="MobiDB-lite"/>
    </source>
</evidence>